<reference evidence="1" key="1">
    <citation type="submission" date="2024-06" db="EMBL/GenBank/DDBJ databases">
        <title>The genome sequences of Kitasatospora sp. strain HUAS MG31.</title>
        <authorList>
            <person name="Mo P."/>
        </authorList>
    </citation>
    <scope>NUCLEOTIDE SEQUENCE</scope>
    <source>
        <strain evidence="1">HUAS MG31</strain>
    </source>
</reference>
<dbReference type="EMBL" id="CP159872">
    <property type="protein sequence ID" value="XCM78295.1"/>
    <property type="molecule type" value="Genomic_DNA"/>
</dbReference>
<gene>
    <name evidence="1" type="ORF">ABWK59_04790</name>
</gene>
<proteinExistence type="predicted"/>
<dbReference type="AlphaFoldDB" id="A0AAU8JPU4"/>
<protein>
    <submittedName>
        <fullName evidence="1">Uncharacterized protein</fullName>
    </submittedName>
</protein>
<name>A0AAU8JPU4_9ACTN</name>
<dbReference type="RefSeq" id="WP_354638073.1">
    <property type="nucleotide sequence ID" value="NZ_CP159872.1"/>
</dbReference>
<sequence length="203" mass="21389">MGLSISVGLLDDLHRHDPEGAAHHARELAVLGDALGRAGIDWREPAAEGTGRAAFSGGFPYGYLHHLRRVYVLRRAGSPVTPAAATDPEQYARDQAEVGEETLMFSSHLLCHADSAGFYIPVDLADPLFLPPDSPVAGGGIVGSSGGLLAELRRLAEAIDLDPDGSDTGAAADDPFEAEKFAWHRLAGACRTSLATGRAIVFH</sequence>
<evidence type="ECO:0000313" key="1">
    <source>
        <dbReference type="EMBL" id="XCM78295.1"/>
    </source>
</evidence>
<accession>A0AAU8JPU4</accession>
<dbReference type="KEGG" id="kcm:ABWK59_04790"/>
<organism evidence="1">
    <name type="scientific">Kitasatospora camelliae</name>
    <dbReference type="NCBI Taxonomy" id="3156397"/>
    <lineage>
        <taxon>Bacteria</taxon>
        <taxon>Bacillati</taxon>
        <taxon>Actinomycetota</taxon>
        <taxon>Actinomycetes</taxon>
        <taxon>Kitasatosporales</taxon>
        <taxon>Streptomycetaceae</taxon>
        <taxon>Kitasatospora</taxon>
    </lineage>
</organism>